<proteinExistence type="predicted"/>
<organism evidence="1 2">
    <name type="scientific">Myxococcus landrumensis</name>
    <dbReference type="NCBI Taxonomy" id="2813577"/>
    <lineage>
        <taxon>Bacteria</taxon>
        <taxon>Pseudomonadati</taxon>
        <taxon>Myxococcota</taxon>
        <taxon>Myxococcia</taxon>
        <taxon>Myxococcales</taxon>
        <taxon>Cystobacterineae</taxon>
        <taxon>Myxococcaceae</taxon>
        <taxon>Myxococcus</taxon>
    </lineage>
</organism>
<reference evidence="1 2" key="1">
    <citation type="submission" date="2021-02" db="EMBL/GenBank/DDBJ databases">
        <title>De Novo genome assembly of isolated myxobacteria.</title>
        <authorList>
            <person name="Stevens D.C."/>
        </authorList>
    </citation>
    <scope>NUCLEOTIDE SEQUENCE [LARGE SCALE GENOMIC DNA]</scope>
    <source>
        <strain evidence="1 2">SCHIC003</strain>
    </source>
</reference>
<evidence type="ECO:0000313" key="1">
    <source>
        <dbReference type="EMBL" id="QSQ14011.1"/>
    </source>
</evidence>
<dbReference type="RefSeq" id="WP_206715805.1">
    <property type="nucleotide sequence ID" value="NZ_CP071091.1"/>
</dbReference>
<protein>
    <submittedName>
        <fullName evidence="1">Uncharacterized protein</fullName>
    </submittedName>
</protein>
<dbReference type="Proteomes" id="UP000663090">
    <property type="component" value="Chromosome"/>
</dbReference>
<sequence length="148" mass="16627">MSTCTVTVKVGQVWQNRRSKKKWTITKVTPQWLHVLSENGTDDKWSNGPIEAYATLVHDAPSEAGHEPEPTPSPLAKVREALAALSHPDRIPEAERIRLGRKVRDALAPMTAALPVLMDCWHSRRCGAWEAHDNWQDCPRCKAMLEGQ</sequence>
<name>A0ABX7N9B3_9BACT</name>
<keyword evidence="2" id="KW-1185">Reference proteome</keyword>
<accession>A0ABX7N9B3</accession>
<evidence type="ECO:0000313" key="2">
    <source>
        <dbReference type="Proteomes" id="UP000663090"/>
    </source>
</evidence>
<dbReference type="EMBL" id="CP071091">
    <property type="protein sequence ID" value="QSQ14011.1"/>
    <property type="molecule type" value="Genomic_DNA"/>
</dbReference>
<gene>
    <name evidence="1" type="ORF">JY572_37810</name>
</gene>